<evidence type="ECO:0000256" key="1">
    <source>
        <dbReference type="SAM" id="MobiDB-lite"/>
    </source>
</evidence>
<reference evidence="2" key="2">
    <citation type="journal article" date="2015" name="Data Brief">
        <title>Shoot transcriptome of the giant reed, Arundo donax.</title>
        <authorList>
            <person name="Barrero R.A."/>
            <person name="Guerrero F.D."/>
            <person name="Moolhuijzen P."/>
            <person name="Goolsby J.A."/>
            <person name="Tidwell J."/>
            <person name="Bellgard S.E."/>
            <person name="Bellgard M.I."/>
        </authorList>
    </citation>
    <scope>NUCLEOTIDE SEQUENCE</scope>
    <source>
        <tissue evidence="2">Shoot tissue taken approximately 20 cm above the soil surface</tissue>
    </source>
</reference>
<feature type="region of interest" description="Disordered" evidence="1">
    <location>
        <begin position="1"/>
        <end position="46"/>
    </location>
</feature>
<organism evidence="2">
    <name type="scientific">Arundo donax</name>
    <name type="common">Giant reed</name>
    <name type="synonym">Donax arundinaceus</name>
    <dbReference type="NCBI Taxonomy" id="35708"/>
    <lineage>
        <taxon>Eukaryota</taxon>
        <taxon>Viridiplantae</taxon>
        <taxon>Streptophyta</taxon>
        <taxon>Embryophyta</taxon>
        <taxon>Tracheophyta</taxon>
        <taxon>Spermatophyta</taxon>
        <taxon>Magnoliopsida</taxon>
        <taxon>Liliopsida</taxon>
        <taxon>Poales</taxon>
        <taxon>Poaceae</taxon>
        <taxon>PACMAD clade</taxon>
        <taxon>Arundinoideae</taxon>
        <taxon>Arundineae</taxon>
        <taxon>Arundo</taxon>
    </lineage>
</organism>
<dbReference type="EMBL" id="GBRH01175859">
    <property type="protein sequence ID" value="JAE22037.1"/>
    <property type="molecule type" value="Transcribed_RNA"/>
</dbReference>
<evidence type="ECO:0000313" key="2">
    <source>
        <dbReference type="EMBL" id="JAE22037.1"/>
    </source>
</evidence>
<protein>
    <submittedName>
        <fullName evidence="2">Uncharacterized protein</fullName>
    </submittedName>
</protein>
<dbReference type="AlphaFoldDB" id="A0A0A9GC08"/>
<sequence length="72" mass="8309">MLLRSLLNQSQRSMITDTRKKARLKRTARAGRDKGTGRRPGEKPIPRKGYLHCLLSTFPVVKFDLSRAYLDH</sequence>
<reference evidence="2" key="1">
    <citation type="submission" date="2014-09" db="EMBL/GenBank/DDBJ databases">
        <authorList>
            <person name="Magalhaes I.L.F."/>
            <person name="Oliveira U."/>
            <person name="Santos F.R."/>
            <person name="Vidigal T.H.D.A."/>
            <person name="Brescovit A.D."/>
            <person name="Santos A.J."/>
        </authorList>
    </citation>
    <scope>NUCLEOTIDE SEQUENCE</scope>
    <source>
        <tissue evidence="2">Shoot tissue taken approximately 20 cm above the soil surface</tissue>
    </source>
</reference>
<feature type="compositionally biased region" description="Basic residues" evidence="1">
    <location>
        <begin position="20"/>
        <end position="29"/>
    </location>
</feature>
<feature type="compositionally biased region" description="Basic and acidic residues" evidence="1">
    <location>
        <begin position="30"/>
        <end position="45"/>
    </location>
</feature>
<name>A0A0A9GC08_ARUDO</name>
<proteinExistence type="predicted"/>
<accession>A0A0A9GC08</accession>
<feature type="compositionally biased region" description="Low complexity" evidence="1">
    <location>
        <begin position="1"/>
        <end position="13"/>
    </location>
</feature>